<dbReference type="EC" id="2.7.1.4" evidence="5"/>
<keyword evidence="2" id="KW-0479">Metal-binding</keyword>
<dbReference type="Pfam" id="PF00480">
    <property type="entry name" value="ROK"/>
    <property type="match status" value="1"/>
</dbReference>
<evidence type="ECO:0000256" key="3">
    <source>
        <dbReference type="ARBA" id="ARBA00022833"/>
    </source>
</evidence>
<evidence type="ECO:0000256" key="1">
    <source>
        <dbReference type="ARBA" id="ARBA00001946"/>
    </source>
</evidence>
<evidence type="ECO:0000256" key="5">
    <source>
        <dbReference type="ARBA" id="ARBA00038887"/>
    </source>
</evidence>
<dbReference type="RefSeq" id="WP_116469083.1">
    <property type="nucleotide sequence ID" value="NZ_QENQ01000001.1"/>
</dbReference>
<keyword evidence="7" id="KW-0418">Kinase</keyword>
<keyword evidence="4" id="KW-0460">Magnesium</keyword>
<dbReference type="InterPro" id="IPR043129">
    <property type="entry name" value="ATPase_NBD"/>
</dbReference>
<gene>
    <name evidence="7" type="ORF">DD559_10230</name>
</gene>
<dbReference type="Gene3D" id="3.30.420.40">
    <property type="match status" value="2"/>
</dbReference>
<dbReference type="CDD" id="cd24067">
    <property type="entry name" value="ASKHA_NBD_ROK_BsFRK-like"/>
    <property type="match status" value="1"/>
</dbReference>
<organism evidence="7 8">
    <name type="scientific">Sphingomonas pokkalii</name>
    <dbReference type="NCBI Taxonomy" id="2175090"/>
    <lineage>
        <taxon>Bacteria</taxon>
        <taxon>Pseudomonadati</taxon>
        <taxon>Pseudomonadota</taxon>
        <taxon>Alphaproteobacteria</taxon>
        <taxon>Sphingomonadales</taxon>
        <taxon>Sphingomonadaceae</taxon>
        <taxon>Sphingomonas</taxon>
    </lineage>
</organism>
<dbReference type="GO" id="GO:0046872">
    <property type="term" value="F:metal ion binding"/>
    <property type="evidence" value="ECO:0007669"/>
    <property type="project" value="UniProtKB-KW"/>
</dbReference>
<dbReference type="InterPro" id="IPR049874">
    <property type="entry name" value="ROK_cs"/>
</dbReference>
<dbReference type="OrthoDB" id="9783435at2"/>
<keyword evidence="7" id="KW-0808">Transferase</keyword>
<dbReference type="Proteomes" id="UP000245890">
    <property type="component" value="Unassembled WGS sequence"/>
</dbReference>
<evidence type="ECO:0000256" key="2">
    <source>
        <dbReference type="ARBA" id="ARBA00022723"/>
    </source>
</evidence>
<dbReference type="InterPro" id="IPR051804">
    <property type="entry name" value="Carb_Metab_Reg_Kinase/Isom"/>
</dbReference>
<evidence type="ECO:0000313" key="7">
    <source>
        <dbReference type="EMBL" id="PVX29649.1"/>
    </source>
</evidence>
<evidence type="ECO:0000313" key="8">
    <source>
        <dbReference type="Proteomes" id="UP000245890"/>
    </source>
</evidence>
<dbReference type="PROSITE" id="PS01125">
    <property type="entry name" value="ROK"/>
    <property type="match status" value="1"/>
</dbReference>
<dbReference type="PANTHER" id="PTHR42742:SF3">
    <property type="entry name" value="FRUCTOKINASE"/>
    <property type="match status" value="1"/>
</dbReference>
<comment type="catalytic activity">
    <reaction evidence="6">
        <text>D-fructose + ATP = D-fructose 6-phosphate + ADP + H(+)</text>
        <dbReference type="Rhea" id="RHEA:16125"/>
        <dbReference type="ChEBI" id="CHEBI:15378"/>
        <dbReference type="ChEBI" id="CHEBI:30616"/>
        <dbReference type="ChEBI" id="CHEBI:37721"/>
        <dbReference type="ChEBI" id="CHEBI:61527"/>
        <dbReference type="ChEBI" id="CHEBI:456216"/>
        <dbReference type="EC" id="2.7.1.4"/>
    </reaction>
</comment>
<evidence type="ECO:0000256" key="6">
    <source>
        <dbReference type="ARBA" id="ARBA00048451"/>
    </source>
</evidence>
<sequence>MTSNPSIAGLELGGTKCVATLGSGPQDVRERHVIPTTDPVTTLAGLEKVLDGWAFDAIGIASFGPIELNPARPDFGAIVATTKPGWSGTDLTKRLAARYAKPLAIQTDVNGAALAEARWGAAAGLSTHAYITIGTGVGVGLVANGRPIMGYAHGEAGHMRSARAPGDSFAGWCPFHGDCAEGLLSGPALAARFGRPGQDVSDDAPEWDYFAHDLAALLHNLVVSLAPERIAIGGGVMTQRPALFPRVREKLAAMINGYGALAGYCAELETRVGPPGLGDMAGPLGAIAMGLEAIDR</sequence>
<evidence type="ECO:0000256" key="4">
    <source>
        <dbReference type="ARBA" id="ARBA00022842"/>
    </source>
</evidence>
<dbReference type="InterPro" id="IPR000600">
    <property type="entry name" value="ROK"/>
</dbReference>
<dbReference type="PANTHER" id="PTHR42742">
    <property type="entry name" value="TRANSCRIPTIONAL REPRESSOR MPRA"/>
    <property type="match status" value="1"/>
</dbReference>
<dbReference type="EMBL" id="QENQ01000001">
    <property type="protein sequence ID" value="PVX29649.1"/>
    <property type="molecule type" value="Genomic_DNA"/>
</dbReference>
<keyword evidence="3" id="KW-0862">Zinc</keyword>
<dbReference type="AlphaFoldDB" id="A0A2U0SE72"/>
<dbReference type="SUPFAM" id="SSF53067">
    <property type="entry name" value="Actin-like ATPase domain"/>
    <property type="match status" value="1"/>
</dbReference>
<comment type="cofactor">
    <cofactor evidence="1">
        <name>Mg(2+)</name>
        <dbReference type="ChEBI" id="CHEBI:18420"/>
    </cofactor>
</comment>
<comment type="caution">
    <text evidence="7">The sequence shown here is derived from an EMBL/GenBank/DDBJ whole genome shotgun (WGS) entry which is preliminary data.</text>
</comment>
<reference evidence="7 8" key="1">
    <citation type="submission" date="2018-05" db="EMBL/GenBank/DDBJ databases">
        <title>Description of Sphingomonas pokkalii sp nov, isolated from the rhizosphere of saline tolerant pokkali rice and its draft genome analysis.</title>
        <authorList>
            <person name="Menon R."/>
            <person name="Kumari S."/>
            <person name="Rameshkumar N."/>
        </authorList>
    </citation>
    <scope>NUCLEOTIDE SEQUENCE [LARGE SCALE GENOMIC DNA]</scope>
    <source>
        <strain evidence="7 8">L3B27</strain>
    </source>
</reference>
<accession>A0A2U0SE72</accession>
<proteinExistence type="predicted"/>
<name>A0A2U0SE72_9SPHN</name>
<protein>
    <recommendedName>
        <fullName evidence="5">fructokinase</fullName>
        <ecNumber evidence="5">2.7.1.4</ecNumber>
    </recommendedName>
</protein>
<keyword evidence="8" id="KW-1185">Reference proteome</keyword>
<dbReference type="GO" id="GO:0008865">
    <property type="term" value="F:fructokinase activity"/>
    <property type="evidence" value="ECO:0007669"/>
    <property type="project" value="UniProtKB-EC"/>
</dbReference>